<keyword evidence="1" id="KW-1133">Transmembrane helix</keyword>
<evidence type="ECO:0000256" key="1">
    <source>
        <dbReference type="SAM" id="Phobius"/>
    </source>
</evidence>
<feature type="transmembrane region" description="Helical" evidence="1">
    <location>
        <begin position="54"/>
        <end position="76"/>
    </location>
</feature>
<evidence type="ECO:0000313" key="3">
    <source>
        <dbReference type="Proteomes" id="UP001305414"/>
    </source>
</evidence>
<protein>
    <submittedName>
        <fullName evidence="2">Uncharacterized protein</fullName>
    </submittedName>
</protein>
<reference evidence="2 3" key="1">
    <citation type="submission" date="2023-10" db="EMBL/GenBank/DDBJ databases">
        <title>Draft genome sequence of Xylaria bambusicola isolate GMP-LS, the root and basal stem rot pathogen of sugarcane in Indonesia.</title>
        <authorList>
            <person name="Selvaraj P."/>
            <person name="Muralishankar V."/>
            <person name="Muruganantham S."/>
            <person name="Sp S."/>
            <person name="Haryani S."/>
            <person name="Lau K.J.X."/>
            <person name="Naqvi N.I."/>
        </authorList>
    </citation>
    <scope>NUCLEOTIDE SEQUENCE [LARGE SCALE GENOMIC DNA]</scope>
    <source>
        <strain evidence="2">GMP-LS</strain>
    </source>
</reference>
<dbReference type="EMBL" id="JAWHQM010000079">
    <property type="protein sequence ID" value="KAK5636827.1"/>
    <property type="molecule type" value="Genomic_DNA"/>
</dbReference>
<comment type="caution">
    <text evidence="2">The sequence shown here is derived from an EMBL/GenBank/DDBJ whole genome shotgun (WGS) entry which is preliminary data.</text>
</comment>
<dbReference type="AlphaFoldDB" id="A0AAN7ZB03"/>
<keyword evidence="1" id="KW-0472">Membrane</keyword>
<gene>
    <name evidence="2" type="ORF">RRF57_012539</name>
</gene>
<keyword evidence="3" id="KW-1185">Reference proteome</keyword>
<accession>A0AAN7ZB03</accession>
<evidence type="ECO:0000313" key="2">
    <source>
        <dbReference type="EMBL" id="KAK5636827.1"/>
    </source>
</evidence>
<sequence>MLSTSRAIIPASEPRALDLAAATATTFDFPLSPSPPTGESLNRNDDDDSYIKTAIQGTYIGVITAILLFICIYHLCKCCIRRRRQRYEDEDEDE</sequence>
<dbReference type="Proteomes" id="UP001305414">
    <property type="component" value="Unassembled WGS sequence"/>
</dbReference>
<keyword evidence="1" id="KW-0812">Transmembrane</keyword>
<proteinExistence type="predicted"/>
<name>A0AAN7ZB03_9PEZI</name>
<organism evidence="2 3">
    <name type="scientific">Xylaria bambusicola</name>
    <dbReference type="NCBI Taxonomy" id="326684"/>
    <lineage>
        <taxon>Eukaryota</taxon>
        <taxon>Fungi</taxon>
        <taxon>Dikarya</taxon>
        <taxon>Ascomycota</taxon>
        <taxon>Pezizomycotina</taxon>
        <taxon>Sordariomycetes</taxon>
        <taxon>Xylariomycetidae</taxon>
        <taxon>Xylariales</taxon>
        <taxon>Xylariaceae</taxon>
        <taxon>Xylaria</taxon>
    </lineage>
</organism>